<evidence type="ECO:0000313" key="11">
    <source>
        <dbReference type="Proteomes" id="UP000007266"/>
    </source>
</evidence>
<keyword evidence="2" id="KW-1003">Cell membrane</keyword>
<accession>D2A4P1</accession>
<dbReference type="EMBL" id="KQ971344">
    <property type="protein sequence ID" value="EFA05247.1"/>
    <property type="molecule type" value="Genomic_DNA"/>
</dbReference>
<reference evidence="10 11" key="2">
    <citation type="journal article" date="2010" name="Nucleic Acids Res.">
        <title>BeetleBase in 2010: revisions to provide comprehensive genomic information for Tribolium castaneum.</title>
        <authorList>
            <person name="Kim H.S."/>
            <person name="Murphy T."/>
            <person name="Xia J."/>
            <person name="Caragea D."/>
            <person name="Park Y."/>
            <person name="Beeman R.W."/>
            <person name="Lorenzen M.D."/>
            <person name="Butcher S."/>
            <person name="Manak J.R."/>
            <person name="Brown S.J."/>
        </authorList>
    </citation>
    <scope>GENOME REANNOTATION</scope>
    <source>
        <strain evidence="10 11">Georgia GA2</strain>
    </source>
</reference>
<dbReference type="OrthoDB" id="8195814at2759"/>
<keyword evidence="5 8" id="KW-0472">Membrane</keyword>
<keyword evidence="9" id="KW-0732">Signal</keyword>
<dbReference type="FunFam" id="3.40.190.10:FF:000478">
    <property type="entry name" value="Uncharacterized protein"/>
    <property type="match status" value="1"/>
</dbReference>
<dbReference type="PhylomeDB" id="D2A4P1"/>
<name>D2A4P1_TRICA</name>
<comment type="subcellular location">
    <subcellularLocation>
        <location evidence="1">Cell membrane</location>
        <topology evidence="1">Multi-pass membrane protein</topology>
    </subcellularLocation>
</comment>
<evidence type="ECO:0008006" key="12">
    <source>
        <dbReference type="Google" id="ProtNLM"/>
    </source>
</evidence>
<feature type="transmembrane region" description="Helical" evidence="8">
    <location>
        <begin position="529"/>
        <end position="552"/>
    </location>
</feature>
<evidence type="ECO:0000256" key="7">
    <source>
        <dbReference type="ARBA" id="ARBA00023180"/>
    </source>
</evidence>
<feature type="transmembrane region" description="Helical" evidence="8">
    <location>
        <begin position="283"/>
        <end position="310"/>
    </location>
</feature>
<dbReference type="InParanoid" id="D2A4P1"/>
<reference evidence="10 11" key="1">
    <citation type="journal article" date="2008" name="Nature">
        <title>The genome of the model beetle and pest Tribolium castaneum.</title>
        <authorList>
            <consortium name="Tribolium Genome Sequencing Consortium"/>
            <person name="Richards S."/>
            <person name="Gibbs R.A."/>
            <person name="Weinstock G.M."/>
            <person name="Brown S.J."/>
            <person name="Denell R."/>
            <person name="Beeman R.W."/>
            <person name="Gibbs R."/>
            <person name="Beeman R.W."/>
            <person name="Brown S.J."/>
            <person name="Bucher G."/>
            <person name="Friedrich M."/>
            <person name="Grimmelikhuijzen C.J."/>
            <person name="Klingler M."/>
            <person name="Lorenzen M."/>
            <person name="Richards S."/>
            <person name="Roth S."/>
            <person name="Schroder R."/>
            <person name="Tautz D."/>
            <person name="Zdobnov E.M."/>
            <person name="Muzny D."/>
            <person name="Gibbs R.A."/>
            <person name="Weinstock G.M."/>
            <person name="Attaway T."/>
            <person name="Bell S."/>
            <person name="Buhay C.J."/>
            <person name="Chandrabose M.N."/>
            <person name="Chavez D."/>
            <person name="Clerk-Blankenburg K.P."/>
            <person name="Cree A."/>
            <person name="Dao M."/>
            <person name="Davis C."/>
            <person name="Chacko J."/>
            <person name="Dinh H."/>
            <person name="Dugan-Rocha S."/>
            <person name="Fowler G."/>
            <person name="Garner T.T."/>
            <person name="Garnes J."/>
            <person name="Gnirke A."/>
            <person name="Hawes A."/>
            <person name="Hernandez J."/>
            <person name="Hines S."/>
            <person name="Holder M."/>
            <person name="Hume J."/>
            <person name="Jhangiani S.N."/>
            <person name="Joshi V."/>
            <person name="Khan Z.M."/>
            <person name="Jackson L."/>
            <person name="Kovar C."/>
            <person name="Kowis A."/>
            <person name="Lee S."/>
            <person name="Lewis L.R."/>
            <person name="Margolis J."/>
            <person name="Morgan M."/>
            <person name="Nazareth L.V."/>
            <person name="Nguyen N."/>
            <person name="Okwuonu G."/>
            <person name="Parker D."/>
            <person name="Richards S."/>
            <person name="Ruiz S.J."/>
            <person name="Santibanez J."/>
            <person name="Savard J."/>
            <person name="Scherer S.E."/>
            <person name="Schneider B."/>
            <person name="Sodergren E."/>
            <person name="Tautz D."/>
            <person name="Vattahil S."/>
            <person name="Villasana D."/>
            <person name="White C.S."/>
            <person name="Wright R."/>
            <person name="Park Y."/>
            <person name="Beeman R.W."/>
            <person name="Lord J."/>
            <person name="Oppert B."/>
            <person name="Lorenzen M."/>
            <person name="Brown S."/>
            <person name="Wang L."/>
            <person name="Savard J."/>
            <person name="Tautz D."/>
            <person name="Richards S."/>
            <person name="Weinstock G."/>
            <person name="Gibbs R.A."/>
            <person name="Liu Y."/>
            <person name="Worley K."/>
            <person name="Weinstock G."/>
            <person name="Elsik C.G."/>
            <person name="Reese J.T."/>
            <person name="Elhaik E."/>
            <person name="Landan G."/>
            <person name="Graur D."/>
            <person name="Arensburger P."/>
            <person name="Atkinson P."/>
            <person name="Beeman R.W."/>
            <person name="Beidler J."/>
            <person name="Brown S.J."/>
            <person name="Demuth J.P."/>
            <person name="Drury D.W."/>
            <person name="Du Y.Z."/>
            <person name="Fujiwara H."/>
            <person name="Lorenzen M."/>
            <person name="Maselli V."/>
            <person name="Osanai M."/>
            <person name="Park Y."/>
            <person name="Robertson H.M."/>
            <person name="Tu Z."/>
            <person name="Wang J.J."/>
            <person name="Wang S."/>
            <person name="Richards S."/>
            <person name="Song H."/>
            <person name="Zhang L."/>
            <person name="Sodergren E."/>
            <person name="Werner D."/>
            <person name="Stanke M."/>
            <person name="Morgenstern B."/>
            <person name="Solovyev V."/>
            <person name="Kosarev P."/>
            <person name="Brown G."/>
            <person name="Chen H.C."/>
            <person name="Ermolaeva O."/>
            <person name="Hlavina W."/>
            <person name="Kapustin Y."/>
            <person name="Kiryutin B."/>
            <person name="Kitts P."/>
            <person name="Maglott D."/>
            <person name="Pruitt K."/>
            <person name="Sapojnikov V."/>
            <person name="Souvorov A."/>
            <person name="Mackey A.J."/>
            <person name="Waterhouse R.M."/>
            <person name="Wyder S."/>
            <person name="Zdobnov E.M."/>
            <person name="Zdobnov E.M."/>
            <person name="Wyder S."/>
            <person name="Kriventseva E.V."/>
            <person name="Kadowaki T."/>
            <person name="Bork P."/>
            <person name="Aranda M."/>
            <person name="Bao R."/>
            <person name="Beermann A."/>
            <person name="Berns N."/>
            <person name="Bolognesi R."/>
            <person name="Bonneton F."/>
            <person name="Bopp D."/>
            <person name="Brown S.J."/>
            <person name="Bucher G."/>
            <person name="Butts T."/>
            <person name="Chaumot A."/>
            <person name="Denell R.E."/>
            <person name="Ferrier D.E."/>
            <person name="Friedrich M."/>
            <person name="Gordon C.M."/>
            <person name="Jindra M."/>
            <person name="Klingler M."/>
            <person name="Lan Q."/>
            <person name="Lattorff H.M."/>
            <person name="Laudet V."/>
            <person name="von Levetsow C."/>
            <person name="Liu Z."/>
            <person name="Lutz R."/>
            <person name="Lynch J.A."/>
            <person name="da Fonseca R.N."/>
            <person name="Posnien N."/>
            <person name="Reuter R."/>
            <person name="Roth S."/>
            <person name="Savard J."/>
            <person name="Schinko J.B."/>
            <person name="Schmitt C."/>
            <person name="Schoppmeier M."/>
            <person name="Schroder R."/>
            <person name="Shippy T.D."/>
            <person name="Simonnet F."/>
            <person name="Marques-Souza H."/>
            <person name="Tautz D."/>
            <person name="Tomoyasu Y."/>
            <person name="Trauner J."/>
            <person name="Van der Zee M."/>
            <person name="Vervoort M."/>
            <person name="Wittkopp N."/>
            <person name="Wimmer E.A."/>
            <person name="Yang X."/>
            <person name="Jones A.K."/>
            <person name="Sattelle D.B."/>
            <person name="Ebert P.R."/>
            <person name="Nelson D."/>
            <person name="Scott J.G."/>
            <person name="Beeman R.W."/>
            <person name="Muthukrishnan S."/>
            <person name="Kramer K.J."/>
            <person name="Arakane Y."/>
            <person name="Beeman R.W."/>
            <person name="Zhu Q."/>
            <person name="Hogenkamp D."/>
            <person name="Dixit R."/>
            <person name="Oppert B."/>
            <person name="Jiang H."/>
            <person name="Zou Z."/>
            <person name="Marshall J."/>
            <person name="Elpidina E."/>
            <person name="Vinokurov K."/>
            <person name="Oppert C."/>
            <person name="Zou Z."/>
            <person name="Evans J."/>
            <person name="Lu Z."/>
            <person name="Zhao P."/>
            <person name="Sumathipala N."/>
            <person name="Altincicek B."/>
            <person name="Vilcinskas A."/>
            <person name="Williams M."/>
            <person name="Hultmark D."/>
            <person name="Hetru C."/>
            <person name="Jiang H."/>
            <person name="Grimmelikhuijzen C.J."/>
            <person name="Hauser F."/>
            <person name="Cazzamali G."/>
            <person name="Williamson M."/>
            <person name="Park Y."/>
            <person name="Li B."/>
            <person name="Tanaka Y."/>
            <person name="Predel R."/>
            <person name="Neupert S."/>
            <person name="Schachtner J."/>
            <person name="Verleyen P."/>
            <person name="Raible F."/>
            <person name="Bork P."/>
            <person name="Friedrich M."/>
            <person name="Walden K.K."/>
            <person name="Robertson H.M."/>
            <person name="Angeli S."/>
            <person name="Foret S."/>
            <person name="Bucher G."/>
            <person name="Schuetz S."/>
            <person name="Maleszka R."/>
            <person name="Wimmer E.A."/>
            <person name="Beeman R.W."/>
            <person name="Lorenzen M."/>
            <person name="Tomoyasu Y."/>
            <person name="Miller S.C."/>
            <person name="Grossmann D."/>
            <person name="Bucher G."/>
        </authorList>
    </citation>
    <scope>NUCLEOTIDE SEQUENCE [LARGE SCALE GENOMIC DNA]</scope>
    <source>
        <strain evidence="10 11">Georgia GA2</strain>
    </source>
</reference>
<feature type="chain" id="PRO_5003028339" description="Ionotropic glutamate receptor C-terminal domain-containing protein" evidence="9">
    <location>
        <begin position="20"/>
        <end position="557"/>
    </location>
</feature>
<evidence type="ECO:0000256" key="4">
    <source>
        <dbReference type="ARBA" id="ARBA00022989"/>
    </source>
</evidence>
<evidence type="ECO:0000256" key="8">
    <source>
        <dbReference type="SAM" id="Phobius"/>
    </source>
</evidence>
<evidence type="ECO:0000256" key="1">
    <source>
        <dbReference type="ARBA" id="ARBA00004651"/>
    </source>
</evidence>
<proteinExistence type="predicted"/>
<feature type="signal peptide" evidence="9">
    <location>
        <begin position="1"/>
        <end position="19"/>
    </location>
</feature>
<dbReference type="PANTHER" id="PTHR42643:SF38">
    <property type="entry name" value="IONOTROPIC RECEPTOR 100A"/>
    <property type="match status" value="1"/>
</dbReference>
<dbReference type="Proteomes" id="UP000007266">
    <property type="component" value="Linkage group 6"/>
</dbReference>
<dbReference type="InterPro" id="IPR052192">
    <property type="entry name" value="Insect_Ionotropic_Sensory_Rcpt"/>
</dbReference>
<keyword evidence="7" id="KW-0325">Glycoprotein</keyword>
<feature type="transmembrane region" description="Helical" evidence="8">
    <location>
        <begin position="341"/>
        <end position="362"/>
    </location>
</feature>
<dbReference type="eggNOG" id="ENOG502S09N">
    <property type="taxonomic scope" value="Eukaryota"/>
</dbReference>
<organism evidence="10 11">
    <name type="scientific">Tribolium castaneum</name>
    <name type="common">Red flour beetle</name>
    <dbReference type="NCBI Taxonomy" id="7070"/>
    <lineage>
        <taxon>Eukaryota</taxon>
        <taxon>Metazoa</taxon>
        <taxon>Ecdysozoa</taxon>
        <taxon>Arthropoda</taxon>
        <taxon>Hexapoda</taxon>
        <taxon>Insecta</taxon>
        <taxon>Pterygota</taxon>
        <taxon>Neoptera</taxon>
        <taxon>Endopterygota</taxon>
        <taxon>Coleoptera</taxon>
        <taxon>Polyphaga</taxon>
        <taxon>Cucujiformia</taxon>
        <taxon>Tenebrionidae</taxon>
        <taxon>Tenebrionidae incertae sedis</taxon>
        <taxon>Tribolium</taxon>
    </lineage>
</organism>
<protein>
    <recommendedName>
        <fullName evidence="12">Ionotropic glutamate receptor C-terminal domain-containing protein</fullName>
    </recommendedName>
</protein>
<keyword evidence="11" id="KW-1185">Reference proteome</keyword>
<dbReference type="Gene3D" id="3.40.190.10">
    <property type="entry name" value="Periplasmic binding protein-like II"/>
    <property type="match status" value="1"/>
</dbReference>
<dbReference type="HOGENOM" id="CLU_486939_0_0_1"/>
<dbReference type="PANTHER" id="PTHR42643">
    <property type="entry name" value="IONOTROPIC RECEPTOR 20A-RELATED"/>
    <property type="match status" value="1"/>
</dbReference>
<keyword evidence="6" id="KW-0675">Receptor</keyword>
<dbReference type="OMA" id="IRINDAY"/>
<evidence type="ECO:0000256" key="5">
    <source>
        <dbReference type="ARBA" id="ARBA00023136"/>
    </source>
</evidence>
<dbReference type="GO" id="GO:0005886">
    <property type="term" value="C:plasma membrane"/>
    <property type="evidence" value="ECO:0007669"/>
    <property type="project" value="UniProtKB-SubCell"/>
</dbReference>
<keyword evidence="3 8" id="KW-0812">Transmembrane</keyword>
<dbReference type="FunCoup" id="D2A4P1">
    <property type="interactions" value="40"/>
</dbReference>
<dbReference type="AlphaFoldDB" id="D2A4P1"/>
<dbReference type="KEGG" id="tca:107398035"/>
<evidence type="ECO:0000256" key="9">
    <source>
        <dbReference type="SAM" id="SignalP"/>
    </source>
</evidence>
<dbReference type="SUPFAM" id="SSF53850">
    <property type="entry name" value="Periplasmic binding protein-like II"/>
    <property type="match status" value="1"/>
</dbReference>
<keyword evidence="4 8" id="KW-1133">Transmembrane helix</keyword>
<evidence type="ECO:0000256" key="2">
    <source>
        <dbReference type="ARBA" id="ARBA00022475"/>
    </source>
</evidence>
<evidence type="ECO:0000256" key="6">
    <source>
        <dbReference type="ARBA" id="ARBA00023170"/>
    </source>
</evidence>
<gene>
    <name evidence="10" type="primary">AUGUSTUS-3.0.2_15398</name>
    <name evidence="10" type="ORF">TcasGA2_TC015398</name>
</gene>
<evidence type="ECO:0000313" key="10">
    <source>
        <dbReference type="EMBL" id="EFA05247.1"/>
    </source>
</evidence>
<evidence type="ECO:0000256" key="3">
    <source>
        <dbReference type="ARBA" id="ARBA00022692"/>
    </source>
</evidence>
<sequence>MKPNFQLLLLLLNNTINNCLEELDQISDKSVRLVLLQTVNDVTLSDHLDVITNRIGGTNSLQIEKKNLNDSGTTPDFGTTTTHVIVTRDASTLDLFLDTRPEIVVPLARHSYKIFFTWTSGTTAILRRFWADFGVLDVCFCGGGGTTCGGTNQRDLHRLPLKIAMFVRFPTVMTVVPELLRANPIYKSSGLVGLDGCLLSTLAGFLNFDFTTVGDMGHEDFGWVLPNGTVTGSLGQVAGNRAQIGTNGRFITNYGTTDIEFTVPYDSDKICVLVPKSQKVPQWLMVFTCFNAIAWACIYGTLVVCTIVWYRARGECRVFWEMFSVIHGIPVKIVPTVGQSIFLFFCMVFNVIILSLVQGSFFKSFTTPTYFREIDTLEELDRSGLPIASNFYSFDGVGSKTIANLKRRKVPSVPHIMDAVAYKRNVAKLERKRDIEAFIKTHYLDKDGTPLLHIVNECLTSYFISYIVPKGSALLAIFDHVILRIVESGLTLKWYQDVEYTEMLVKLQHLNQKKNLWEPFSLYSLQGAFFLWVLGTLLSVLGFLGEVLVVLVKKTAK</sequence>